<feature type="domain" description="Nudix hydrolase" evidence="3">
    <location>
        <begin position="4"/>
        <end position="139"/>
    </location>
</feature>
<sequence>MVQRRRMAAHGVLRDDGGRVLLVRGAAECPYPGAWQLPGGRLWHAEHPAAAAVRGFGEATGLAVTATDIRAAVADLVTLDAGVAVHTDRMVFDVTAGTGGAFRPESGGDSDELGWFTPGSVTAVPVMPFTAELLGLSGAPLPLEVPGVLPAAWTVPVPADRRHRFGAYGLVTDPAGRVLLTLIADGYPGAGSWHLPGGGTDHGEAPEAGLLRELVEESAQVGRVVELIGVDSLHVPRAMGPEGRPLDWYTVRVIYTVAVDEPTEAVVTELAGGSTAQASWFTVADLAGLRLSDVAGRMITEWIG</sequence>
<reference evidence="5 6" key="1">
    <citation type="submission" date="2019-06" db="EMBL/GenBank/DDBJ databases">
        <title>Sequencing the genomes of 1000 actinobacteria strains.</title>
        <authorList>
            <person name="Klenk H.-P."/>
        </authorList>
    </citation>
    <scope>NUCLEOTIDE SEQUENCE [LARGE SCALE GENOMIC DNA]</scope>
    <source>
        <strain evidence="5 6">DSM 44819</strain>
    </source>
</reference>
<dbReference type="Gene3D" id="3.90.79.10">
    <property type="entry name" value="Nucleoside Triphosphate Pyrophosphohydrolase"/>
    <property type="match status" value="2"/>
</dbReference>
<keyword evidence="2" id="KW-0378">Hydrolase</keyword>
<dbReference type="Proteomes" id="UP000315983">
    <property type="component" value="Unassembled WGS sequence"/>
</dbReference>
<evidence type="ECO:0000259" key="3">
    <source>
        <dbReference type="PROSITE" id="PS51462"/>
    </source>
</evidence>
<evidence type="ECO:0000313" key="4">
    <source>
        <dbReference type="EMBL" id="GIM82115.1"/>
    </source>
</evidence>
<dbReference type="CDD" id="cd02883">
    <property type="entry name" value="NUDIX_Hydrolase"/>
    <property type="match status" value="2"/>
</dbReference>
<proteinExistence type="predicted"/>
<protein>
    <submittedName>
        <fullName evidence="5">ADP-ribose pyrophosphatase YjhB (NUDIX family)</fullName>
    </submittedName>
</protein>
<keyword evidence="7" id="KW-1185">Reference proteome</keyword>
<dbReference type="SUPFAM" id="SSF55811">
    <property type="entry name" value="Nudix"/>
    <property type="match status" value="2"/>
</dbReference>
<comment type="caution">
    <text evidence="5">The sequence shown here is derived from an EMBL/GenBank/DDBJ whole genome shotgun (WGS) entry which is preliminary data.</text>
</comment>
<dbReference type="GO" id="GO:0016787">
    <property type="term" value="F:hydrolase activity"/>
    <property type="evidence" value="ECO:0007669"/>
    <property type="project" value="UniProtKB-KW"/>
</dbReference>
<dbReference type="EMBL" id="BOQM01000004">
    <property type="protein sequence ID" value="GIM82115.1"/>
    <property type="molecule type" value="Genomic_DNA"/>
</dbReference>
<dbReference type="AlphaFoldDB" id="A0A542XMP5"/>
<feature type="domain" description="Nudix hydrolase" evidence="3">
    <location>
        <begin position="160"/>
        <end position="304"/>
    </location>
</feature>
<dbReference type="GeneID" id="93771513"/>
<dbReference type="RefSeq" id="WP_018801017.1">
    <property type="nucleotide sequence ID" value="NZ_BOQM01000004.1"/>
</dbReference>
<dbReference type="PROSITE" id="PS51462">
    <property type="entry name" value="NUDIX"/>
    <property type="match status" value="2"/>
</dbReference>
<name>A0A542XMP5_SALAC</name>
<dbReference type="Pfam" id="PF00293">
    <property type="entry name" value="NUDIX"/>
    <property type="match status" value="2"/>
</dbReference>
<dbReference type="PANTHER" id="PTHR43046:SF2">
    <property type="entry name" value="8-OXO-DGTP DIPHOSPHATASE-RELATED"/>
    <property type="match status" value="1"/>
</dbReference>
<dbReference type="Proteomes" id="UP000677457">
    <property type="component" value="Unassembled WGS sequence"/>
</dbReference>
<dbReference type="PANTHER" id="PTHR43046">
    <property type="entry name" value="GDP-MANNOSE MANNOSYL HYDROLASE"/>
    <property type="match status" value="1"/>
</dbReference>
<comment type="cofactor">
    <cofactor evidence="1">
        <name>Mg(2+)</name>
        <dbReference type="ChEBI" id="CHEBI:18420"/>
    </cofactor>
</comment>
<accession>A0A542XMP5</accession>
<evidence type="ECO:0000256" key="1">
    <source>
        <dbReference type="ARBA" id="ARBA00001946"/>
    </source>
</evidence>
<organism evidence="5 6">
    <name type="scientific">Salinispora arenicola</name>
    <dbReference type="NCBI Taxonomy" id="168697"/>
    <lineage>
        <taxon>Bacteria</taxon>
        <taxon>Bacillati</taxon>
        <taxon>Actinomycetota</taxon>
        <taxon>Actinomycetes</taxon>
        <taxon>Micromonosporales</taxon>
        <taxon>Micromonosporaceae</taxon>
        <taxon>Salinispora</taxon>
    </lineage>
</organism>
<evidence type="ECO:0000313" key="5">
    <source>
        <dbReference type="EMBL" id="TQL37119.1"/>
    </source>
</evidence>
<dbReference type="EMBL" id="VFOL01000001">
    <property type="protein sequence ID" value="TQL37119.1"/>
    <property type="molecule type" value="Genomic_DNA"/>
</dbReference>
<dbReference type="InterPro" id="IPR015797">
    <property type="entry name" value="NUDIX_hydrolase-like_dom_sf"/>
</dbReference>
<evidence type="ECO:0000313" key="6">
    <source>
        <dbReference type="Proteomes" id="UP000315983"/>
    </source>
</evidence>
<reference evidence="4 7" key="2">
    <citation type="submission" date="2021-03" db="EMBL/GenBank/DDBJ databases">
        <title>Whole genome shotgun sequence of Salinispora arenicola NBRC 105043.</title>
        <authorList>
            <person name="Komaki H."/>
            <person name="Tamura T."/>
        </authorList>
    </citation>
    <scope>NUCLEOTIDE SEQUENCE [LARGE SCALE GENOMIC DNA]</scope>
    <source>
        <strain evidence="4 7">NBRC 105043</strain>
    </source>
</reference>
<evidence type="ECO:0000256" key="2">
    <source>
        <dbReference type="ARBA" id="ARBA00022801"/>
    </source>
</evidence>
<gene>
    <name evidence="5" type="ORF">FB564_2265</name>
    <name evidence="4" type="ORF">Sar04_05550</name>
</gene>
<evidence type="ECO:0000313" key="7">
    <source>
        <dbReference type="Proteomes" id="UP000677457"/>
    </source>
</evidence>
<dbReference type="InterPro" id="IPR000086">
    <property type="entry name" value="NUDIX_hydrolase_dom"/>
</dbReference>